<protein>
    <submittedName>
        <fullName evidence="5">Glycosyl transferase</fullName>
    </submittedName>
</protein>
<accession>A0A1R0KZL5</accession>
<dbReference type="RefSeq" id="WP_076158082.1">
    <property type="nucleotide sequence ID" value="NZ_JBEZVB010000013.1"/>
</dbReference>
<keyword evidence="2" id="KW-0328">Glycosyltransferase</keyword>
<evidence type="ECO:0000313" key="6">
    <source>
        <dbReference type="Proteomes" id="UP000187486"/>
    </source>
</evidence>
<sequence length="290" mass="31765">MSAPRTTVVIATRDRAVELERTLTELASLRPSPPVLVIDNDSSDDTATRASRFDGVRVVSLPRNIGAAARNLGVALARTPYVAFSDDDSWWADDALAEAERILDTHGDVGLVAAKTLVGEEEREDPVVRLMAESPLGSPDGLPGPVVLGFLACSAIVRRKAYLQAAGFSPLLHFGAEEKLLSYDLAALGWRLCYAERVRAHHHPSRARPSSGWRKRAELRNNLLITVMRRPVRQCLADVFRAVKRIPREPRVVGAIAGTVRRLPRALAERRPLPAGVEHQIRVLEHAQGG</sequence>
<feature type="domain" description="Glycosyltransferase 2-like" evidence="4">
    <location>
        <begin position="7"/>
        <end position="161"/>
    </location>
</feature>
<keyword evidence="3 5" id="KW-0808">Transferase</keyword>
<name>A0A1R0KZL5_9PSEU</name>
<dbReference type="EMBL" id="MQUQ01000004">
    <property type="protein sequence ID" value="OLZ54714.1"/>
    <property type="molecule type" value="Genomic_DNA"/>
</dbReference>
<dbReference type="InterPro" id="IPR029044">
    <property type="entry name" value="Nucleotide-diphossugar_trans"/>
</dbReference>
<comment type="similarity">
    <text evidence="1">Belongs to the glycosyltransferase 2 family.</text>
</comment>
<dbReference type="Proteomes" id="UP000187486">
    <property type="component" value="Unassembled WGS sequence"/>
</dbReference>
<gene>
    <name evidence="5" type="ORF">BS329_09480</name>
</gene>
<dbReference type="Pfam" id="PF00535">
    <property type="entry name" value="Glycos_transf_2"/>
    <property type="match status" value="1"/>
</dbReference>
<evidence type="ECO:0000313" key="5">
    <source>
        <dbReference type="EMBL" id="OLZ54714.1"/>
    </source>
</evidence>
<evidence type="ECO:0000259" key="4">
    <source>
        <dbReference type="Pfam" id="PF00535"/>
    </source>
</evidence>
<dbReference type="InterPro" id="IPR050834">
    <property type="entry name" value="Glycosyltransf_2"/>
</dbReference>
<dbReference type="GO" id="GO:0016757">
    <property type="term" value="F:glycosyltransferase activity"/>
    <property type="evidence" value="ECO:0007669"/>
    <property type="project" value="UniProtKB-KW"/>
</dbReference>
<evidence type="ECO:0000256" key="1">
    <source>
        <dbReference type="ARBA" id="ARBA00006739"/>
    </source>
</evidence>
<dbReference type="SUPFAM" id="SSF53448">
    <property type="entry name" value="Nucleotide-diphospho-sugar transferases"/>
    <property type="match status" value="1"/>
</dbReference>
<proteinExistence type="inferred from homology"/>
<dbReference type="AlphaFoldDB" id="A0A1R0KZL5"/>
<keyword evidence="6" id="KW-1185">Reference proteome</keyword>
<evidence type="ECO:0000256" key="2">
    <source>
        <dbReference type="ARBA" id="ARBA00022676"/>
    </source>
</evidence>
<reference evidence="5 6" key="1">
    <citation type="submission" date="2016-01" db="EMBL/GenBank/DDBJ databases">
        <title>Amycolatopsis coloradensis genome sequencing and assembly.</title>
        <authorList>
            <person name="Mayilraj S."/>
        </authorList>
    </citation>
    <scope>NUCLEOTIDE SEQUENCE [LARGE SCALE GENOMIC DNA]</scope>
    <source>
        <strain evidence="5 6">DSM 44225</strain>
    </source>
</reference>
<evidence type="ECO:0000256" key="3">
    <source>
        <dbReference type="ARBA" id="ARBA00022679"/>
    </source>
</evidence>
<dbReference type="InterPro" id="IPR001173">
    <property type="entry name" value="Glyco_trans_2-like"/>
</dbReference>
<comment type="caution">
    <text evidence="5">The sequence shown here is derived from an EMBL/GenBank/DDBJ whole genome shotgun (WGS) entry which is preliminary data.</text>
</comment>
<dbReference type="Gene3D" id="3.90.550.10">
    <property type="entry name" value="Spore Coat Polysaccharide Biosynthesis Protein SpsA, Chain A"/>
    <property type="match status" value="1"/>
</dbReference>
<dbReference type="PANTHER" id="PTHR43685:SF5">
    <property type="entry name" value="GLYCOSYLTRANSFERASE EPSE-RELATED"/>
    <property type="match status" value="1"/>
</dbReference>
<dbReference type="OrthoDB" id="9787979at2"/>
<dbReference type="PANTHER" id="PTHR43685">
    <property type="entry name" value="GLYCOSYLTRANSFERASE"/>
    <property type="match status" value="1"/>
</dbReference>
<organism evidence="5 6">
    <name type="scientific">Amycolatopsis coloradensis</name>
    <dbReference type="NCBI Taxonomy" id="76021"/>
    <lineage>
        <taxon>Bacteria</taxon>
        <taxon>Bacillati</taxon>
        <taxon>Actinomycetota</taxon>
        <taxon>Actinomycetes</taxon>
        <taxon>Pseudonocardiales</taxon>
        <taxon>Pseudonocardiaceae</taxon>
        <taxon>Amycolatopsis</taxon>
    </lineage>
</organism>
<dbReference type="STRING" id="76021.BS329_09480"/>